<evidence type="ECO:0000313" key="3">
    <source>
        <dbReference type="Proteomes" id="UP000823674"/>
    </source>
</evidence>
<dbReference type="Proteomes" id="UP000823674">
    <property type="component" value="Chromosome A06"/>
</dbReference>
<sequence length="493" mass="54163">MQSAWKVPGRSSVANPPEFVSGEPPPTLPPDPPDPSSPLSPANFPSLSQTALPTVFSGARRGNRKKYYQLPTTVSAEEKMQTATTCSETSQMELEQGNLTLPSGDTVSELRSESATVNPENPVQTFTILHPQDSSPIQTNTASSSSQPPLLKPLPAHQKPSATQVEPVKPFAAPPQTLVEKLRITADMSLRRLAPVTLTPTGRPRVVIPDSVFKKGAEIHQDFIICYFNGRSPPFQQIQSVFNYIQKILEKNVWYVDESMFHTAQWNTIHSAATPHLKAIQIWAHLTGVPLDLRYDEGLSLVAGLVGEPKETDEFTKNMVSLTVSHVKVEVDLTKPLPPVVEFERESGEVVEVQVNYPWIPPTCSHCHELGHIMRNCLSYSPPAPEKEKPAAPKQKESHKPSATTKNSQPPQSFFTPAKTNRKNHKIYQPVSKDPAAKASSSDPVFSEQSDSQLFGPDKPTPPPPSLPLAIVSNDLLIYLQQLPLRMNGSVIC</sequence>
<dbReference type="PANTHER" id="PTHR31286">
    <property type="entry name" value="GLYCINE-RICH CELL WALL STRUCTURAL PROTEIN 1.8-LIKE"/>
    <property type="match status" value="1"/>
</dbReference>
<evidence type="ECO:0000313" key="2">
    <source>
        <dbReference type="EMBL" id="KAG5391365.1"/>
    </source>
</evidence>
<evidence type="ECO:0000256" key="1">
    <source>
        <dbReference type="SAM" id="MobiDB-lite"/>
    </source>
</evidence>
<dbReference type="EMBL" id="JADBGQ010000006">
    <property type="protein sequence ID" value="KAG5391365.1"/>
    <property type="molecule type" value="Genomic_DNA"/>
</dbReference>
<accession>A0ABQ7LXR9</accession>
<keyword evidence="3" id="KW-1185">Reference proteome</keyword>
<gene>
    <name evidence="2" type="primary">A06g500110.1_BraROA</name>
    <name evidence="2" type="ORF">IGI04_021328</name>
</gene>
<feature type="compositionally biased region" description="Pro residues" evidence="1">
    <location>
        <begin position="23"/>
        <end position="38"/>
    </location>
</feature>
<feature type="region of interest" description="Disordered" evidence="1">
    <location>
        <begin position="383"/>
        <end position="467"/>
    </location>
</feature>
<feature type="compositionally biased region" description="Polar residues" evidence="1">
    <location>
        <begin position="401"/>
        <end position="419"/>
    </location>
</feature>
<reference evidence="2 3" key="1">
    <citation type="submission" date="2021-03" db="EMBL/GenBank/DDBJ databases">
        <authorList>
            <person name="King G.J."/>
            <person name="Bancroft I."/>
            <person name="Baten A."/>
            <person name="Bloomfield J."/>
            <person name="Borpatragohain P."/>
            <person name="He Z."/>
            <person name="Irish N."/>
            <person name="Irwin J."/>
            <person name="Liu K."/>
            <person name="Mauleon R.P."/>
            <person name="Moore J."/>
            <person name="Morris R."/>
            <person name="Ostergaard L."/>
            <person name="Wang B."/>
            <person name="Wells R."/>
        </authorList>
    </citation>
    <scope>NUCLEOTIDE SEQUENCE [LARGE SCALE GENOMIC DNA]</scope>
    <source>
        <strain evidence="2">R-o-18</strain>
        <tissue evidence="2">Leaf</tissue>
    </source>
</reference>
<feature type="region of interest" description="Disordered" evidence="1">
    <location>
        <begin position="1"/>
        <end position="65"/>
    </location>
</feature>
<dbReference type="InterPro" id="IPR040256">
    <property type="entry name" value="At4g02000-like"/>
</dbReference>
<evidence type="ECO:0008006" key="4">
    <source>
        <dbReference type="Google" id="ProtNLM"/>
    </source>
</evidence>
<feature type="compositionally biased region" description="Low complexity" evidence="1">
    <location>
        <begin position="430"/>
        <end position="445"/>
    </location>
</feature>
<feature type="compositionally biased region" description="Low complexity" evidence="1">
    <location>
        <begin position="143"/>
        <end position="155"/>
    </location>
</feature>
<feature type="compositionally biased region" description="Basic and acidic residues" evidence="1">
    <location>
        <begin position="385"/>
        <end position="400"/>
    </location>
</feature>
<name>A0ABQ7LXR9_BRACM</name>
<protein>
    <recommendedName>
        <fullName evidence="4">DUF4283 domain-containing protein</fullName>
    </recommendedName>
</protein>
<organism evidence="2 3">
    <name type="scientific">Brassica rapa subsp. trilocularis</name>
    <dbReference type="NCBI Taxonomy" id="1813537"/>
    <lineage>
        <taxon>Eukaryota</taxon>
        <taxon>Viridiplantae</taxon>
        <taxon>Streptophyta</taxon>
        <taxon>Embryophyta</taxon>
        <taxon>Tracheophyta</taxon>
        <taxon>Spermatophyta</taxon>
        <taxon>Magnoliopsida</taxon>
        <taxon>eudicotyledons</taxon>
        <taxon>Gunneridae</taxon>
        <taxon>Pentapetalae</taxon>
        <taxon>rosids</taxon>
        <taxon>malvids</taxon>
        <taxon>Brassicales</taxon>
        <taxon>Brassicaceae</taxon>
        <taxon>Brassiceae</taxon>
        <taxon>Brassica</taxon>
    </lineage>
</organism>
<proteinExistence type="predicted"/>
<feature type="region of interest" description="Disordered" evidence="1">
    <location>
        <begin position="132"/>
        <end position="166"/>
    </location>
</feature>
<dbReference type="PANTHER" id="PTHR31286:SF90">
    <property type="entry name" value="DUF4283 DOMAIN-CONTAINING PROTEIN"/>
    <property type="match status" value="1"/>
</dbReference>
<comment type="caution">
    <text evidence="2">The sequence shown here is derived from an EMBL/GenBank/DDBJ whole genome shotgun (WGS) entry which is preliminary data.</text>
</comment>
<feature type="compositionally biased region" description="Polar residues" evidence="1">
    <location>
        <begin position="132"/>
        <end position="142"/>
    </location>
</feature>
<feature type="compositionally biased region" description="Polar residues" evidence="1">
    <location>
        <begin position="43"/>
        <end position="52"/>
    </location>
</feature>